<dbReference type="SUPFAM" id="SSF49464">
    <property type="entry name" value="Carboxypeptidase regulatory domain-like"/>
    <property type="match status" value="1"/>
</dbReference>
<dbReference type="InterPro" id="IPR012910">
    <property type="entry name" value="Plug_dom"/>
</dbReference>
<evidence type="ECO:0000259" key="1">
    <source>
        <dbReference type="Pfam" id="PF07715"/>
    </source>
</evidence>
<organism evidence="2 3">
    <name type="scientific">Hymenobacter psychrophilus</name>
    <dbReference type="NCBI Taxonomy" id="651662"/>
    <lineage>
        <taxon>Bacteria</taxon>
        <taxon>Pseudomonadati</taxon>
        <taxon>Bacteroidota</taxon>
        <taxon>Cytophagia</taxon>
        <taxon>Cytophagales</taxon>
        <taxon>Hymenobacteraceae</taxon>
        <taxon>Hymenobacter</taxon>
    </lineage>
</organism>
<sequence>MLPSSCASRVFPGCLPATRLWLRLLTAPAARPGAATLLLLAGLATPALAQTSRVTITGLVRDSSGRPLEDVTVGVEGQTGGTSTDERGRFSLSVLRPAAGAPAPVLVVRRLGYRPERLALNNLNQNAELRLVLADDGRALDNVTVRGRQDVTDTREQVSIMQLEPRAAKEIPSPFGDFSAILKTLPGVASTNELTSTYSVRGGNYEENLIYVNGFEVYRPFLVTTAQQEGLSFVNPDLVKTIEFSSGGWQPKFGDKLSSVLNIEYKRPLKFGASATGSLVGGTAHVEATSPNRRISYLAGVRYKNATYVFNSLQQQQGGYNPTFYDGQSLITLALGPQDNLDRTTLSLLNTYAHNDFRFNPESGESTFSTGVNQFSRLIIDYSGRERMQYDTYQGGLSLSHQLRPNVRLELLGGLLYSREFEYRDVEAGYFIAEINRDPNSPDFGADRNRRGVGSLFKHSRNTLEARVASLETRGTWTPGLRHTVRWGLKTGREQINDVLDEYSFVDSANYVPDARRTRLRSDLDLTSTRTQGYVQHTVRFDSLRTLTYGARLNYWTVNGQTTLSPRVQYAFRSARNPRLAWKAAAGVYVQPPFYRELRFQSGAPQSQEGALNLELRAQRSLHFIVGNELRFQSWGRPFRFTGEAYYKYLTDVVPYDIDNVRLRYQANNNAKAYAAGLDARVAGEFIPGTESWFSLGVLTTRENLVGDSLNVFDQTTGQVTGRAPKGYIRRPSDQRLNLGIFLQDNLPNDPSVKGYVNFVFGTGLPFSPPALPDLRGTSKLTRSYKRVDLGFTKVLGLRTATELAARGRTVQLQTLWLSLEVLNVLGASNLAGYNYVQDLNGLTYSVPNFLSNRLVNLRVIARF</sequence>
<dbReference type="Gene3D" id="2.170.130.10">
    <property type="entry name" value="TonB-dependent receptor, plug domain"/>
    <property type="match status" value="1"/>
</dbReference>
<name>A0A1H3P3J6_9BACT</name>
<gene>
    <name evidence="2" type="ORF">SAMN04488069_12121</name>
</gene>
<dbReference type="STRING" id="651662.SAMN04488069_12121"/>
<dbReference type="Pfam" id="PF13715">
    <property type="entry name" value="CarbopepD_reg_2"/>
    <property type="match status" value="1"/>
</dbReference>
<reference evidence="3" key="1">
    <citation type="submission" date="2016-10" db="EMBL/GenBank/DDBJ databases">
        <authorList>
            <person name="Varghese N."/>
            <person name="Submissions S."/>
        </authorList>
    </citation>
    <scope>NUCLEOTIDE SEQUENCE [LARGE SCALE GENOMIC DNA]</scope>
    <source>
        <strain evidence="3">CGMCC 1.8975</strain>
    </source>
</reference>
<evidence type="ECO:0000313" key="3">
    <source>
        <dbReference type="Proteomes" id="UP000199249"/>
    </source>
</evidence>
<dbReference type="Proteomes" id="UP000199249">
    <property type="component" value="Unassembled WGS sequence"/>
</dbReference>
<dbReference type="InterPro" id="IPR037066">
    <property type="entry name" value="Plug_dom_sf"/>
</dbReference>
<dbReference type="SUPFAM" id="SSF56935">
    <property type="entry name" value="Porins"/>
    <property type="match status" value="1"/>
</dbReference>
<dbReference type="EMBL" id="FNOV01000021">
    <property type="protein sequence ID" value="SDY95638.1"/>
    <property type="molecule type" value="Genomic_DNA"/>
</dbReference>
<keyword evidence="3" id="KW-1185">Reference proteome</keyword>
<dbReference type="OrthoDB" id="1108759at2"/>
<proteinExistence type="predicted"/>
<feature type="domain" description="TonB-dependent receptor plug" evidence="1">
    <location>
        <begin position="175"/>
        <end position="254"/>
    </location>
</feature>
<accession>A0A1H3P3J6</accession>
<dbReference type="AlphaFoldDB" id="A0A1H3P3J6"/>
<dbReference type="InterPro" id="IPR008969">
    <property type="entry name" value="CarboxyPept-like_regulatory"/>
</dbReference>
<protein>
    <submittedName>
        <fullName evidence="2">Outer membrane receptor proteins, mostly Fe transport</fullName>
    </submittedName>
</protein>
<dbReference type="Pfam" id="PF07715">
    <property type="entry name" value="Plug"/>
    <property type="match status" value="1"/>
</dbReference>
<keyword evidence="2" id="KW-0675">Receptor</keyword>
<dbReference type="Gene3D" id="2.60.40.1120">
    <property type="entry name" value="Carboxypeptidase-like, regulatory domain"/>
    <property type="match status" value="1"/>
</dbReference>
<evidence type="ECO:0000313" key="2">
    <source>
        <dbReference type="EMBL" id="SDY95638.1"/>
    </source>
</evidence>